<keyword evidence="2 9" id="KW-0436">Ligase</keyword>
<comment type="caution">
    <text evidence="13">The sequence shown here is derived from an EMBL/GenBank/DDBJ whole genome shotgun (WGS) entry which is preliminary data.</text>
</comment>
<dbReference type="InterPro" id="IPR002303">
    <property type="entry name" value="Valyl-tRNA_ligase"/>
</dbReference>
<dbReference type="SUPFAM" id="SSF52374">
    <property type="entry name" value="Nucleotidylyl transferase"/>
    <property type="match status" value="1"/>
</dbReference>
<accession>A0ABU1D3D8</accession>
<dbReference type="InterPro" id="IPR019499">
    <property type="entry name" value="Val-tRNA_synth_tRNA-bd"/>
</dbReference>
<dbReference type="Gene3D" id="3.40.50.620">
    <property type="entry name" value="HUPs"/>
    <property type="match status" value="2"/>
</dbReference>
<evidence type="ECO:0000256" key="1">
    <source>
        <dbReference type="ARBA" id="ARBA00022490"/>
    </source>
</evidence>
<feature type="domain" description="Valyl-tRNA synthetase tRNA-binding arm" evidence="12">
    <location>
        <begin position="892"/>
        <end position="956"/>
    </location>
</feature>
<feature type="short sequence motif" description="'HIGH' region" evidence="9">
    <location>
        <begin position="60"/>
        <end position="70"/>
    </location>
</feature>
<dbReference type="Pfam" id="PF00133">
    <property type="entry name" value="tRNA-synt_1"/>
    <property type="match status" value="1"/>
</dbReference>
<feature type="domain" description="Aminoacyl-tRNA synthetase class Ia" evidence="10">
    <location>
        <begin position="26"/>
        <end position="635"/>
    </location>
</feature>
<keyword evidence="5 9" id="KW-0648">Protein biosynthesis</keyword>
<sequence length="959" mass="108129">MTTQNDPTSNDLLPKSFEPQDIEARWYARWEQGGYFKAGQHVTPPEGAESRPFVIQFPPPNVTGTLHMGHAFNQTVMDGLARYHRMRGDDTALIPGTDHAGIATQIVVERQLDAQNVSRHDLGREKFIEKVWEWKEQSGGAITRQFRRLGASCDWSMEYFTMDERLSRAVVEVFVRLYEQGLIYRGKRLVNWDPVLGTAVSDLEVVSEEEDGKMWEIRYPLTQPQGDIDALVVATTRPETMLGDVAVMVHPEDERYAHLIGKTVILPLVNREIPIIADEYVDREFGTGVVKVTPAHDFNDNAVGQRHGLESISILTLDARINDNAPPAYRGLERFEARKQIVADLEAQGLLQSVKPHKLMVPRGDRTNTVIEPMLTDQWFVAMSKPAPEGTLHPGKSITDVALEVVADGRVRFHPENWTTTYNQWLNNIQDWCISRQLWWGHQIPAWYAEDGRIFVARNEAEALEKARAAGVTGPLRRDEDVLDTWFSSALVPFTDLGWPDNTPELQRYLPSSVLVTGFDIIFFWVARMVMMSMHMTGKVPFRDVYVHGLVCDMEGKKMSKSRGNTIDPVDLIDGIDLDALLEKRSSGLMNPKQAESIRKKTRKDYPQGIPAYGADALRFTMAAYATLGRNINFDLKRCEGYRNFCNKLWNATRYVLMNTHGHELASDTQQVDGATITAEKSAADRWIISRLQRLEADVERGFADYRFDNIANAIYHFVWDEYCDWYVELAKVQLQLGTAAQQLGTRRTLIRVLETVLRLAHPIIPYITEELWQKVSVVAGKRDPNTDTSICVQPYPRSDATAIDDAAEAQIAELKAQVEAVRALRGEMNLSPAQRVPLIAKGDPAVLAHNAEYLKALARLSEVQIVDALPDLGAPVQIVGTTELMLHVEIDVEAERARLGKEVQRLEGEIAKAQGKLSNESFVQRAPAHVVEQEKARVAQFSETLARVREQLEKLPAA</sequence>
<dbReference type="InterPro" id="IPR013155">
    <property type="entry name" value="M/V/L/I-tRNA-synth_anticd-bd"/>
</dbReference>
<dbReference type="SUPFAM" id="SSF50677">
    <property type="entry name" value="ValRS/IleRS/LeuRS editing domain"/>
    <property type="match status" value="1"/>
</dbReference>
<evidence type="ECO:0000256" key="6">
    <source>
        <dbReference type="ARBA" id="ARBA00023054"/>
    </source>
</evidence>
<keyword evidence="1 9" id="KW-0963">Cytoplasm</keyword>
<comment type="subcellular location">
    <subcellularLocation>
        <location evidence="9">Cytoplasm</location>
    </subcellularLocation>
</comment>
<dbReference type="Gene3D" id="1.10.730.10">
    <property type="entry name" value="Isoleucyl-tRNA Synthetase, Domain 1"/>
    <property type="match status" value="1"/>
</dbReference>
<evidence type="ECO:0000256" key="7">
    <source>
        <dbReference type="ARBA" id="ARBA00023146"/>
    </source>
</evidence>
<dbReference type="Pfam" id="PF08264">
    <property type="entry name" value="Anticodon_1"/>
    <property type="match status" value="1"/>
</dbReference>
<keyword evidence="4 9" id="KW-0067">ATP-binding</keyword>
<comment type="catalytic activity">
    <reaction evidence="8 9">
        <text>tRNA(Val) + L-valine + ATP = L-valyl-tRNA(Val) + AMP + diphosphate</text>
        <dbReference type="Rhea" id="RHEA:10704"/>
        <dbReference type="Rhea" id="RHEA-COMP:9672"/>
        <dbReference type="Rhea" id="RHEA-COMP:9708"/>
        <dbReference type="ChEBI" id="CHEBI:30616"/>
        <dbReference type="ChEBI" id="CHEBI:33019"/>
        <dbReference type="ChEBI" id="CHEBI:57762"/>
        <dbReference type="ChEBI" id="CHEBI:78442"/>
        <dbReference type="ChEBI" id="CHEBI:78537"/>
        <dbReference type="ChEBI" id="CHEBI:456215"/>
        <dbReference type="EC" id="6.1.1.9"/>
    </reaction>
</comment>
<reference evidence="13 14" key="1">
    <citation type="submission" date="2023-08" db="EMBL/GenBank/DDBJ databases">
        <title>Alcaligenaceae gen. nov., a novel taxon isolated from the sludge of Yixing Pesticide Factory.</title>
        <authorList>
            <person name="Ruan L."/>
        </authorList>
    </citation>
    <scope>NUCLEOTIDE SEQUENCE [LARGE SCALE GENOMIC DNA]</scope>
    <source>
        <strain evidence="13 14">LG-2</strain>
    </source>
</reference>
<comment type="domain">
    <text evidence="9">The C-terminal coiled-coil domain is crucial for aminoacylation activity.</text>
</comment>
<evidence type="ECO:0000259" key="12">
    <source>
        <dbReference type="Pfam" id="PF10458"/>
    </source>
</evidence>
<evidence type="ECO:0000256" key="3">
    <source>
        <dbReference type="ARBA" id="ARBA00022741"/>
    </source>
</evidence>
<evidence type="ECO:0000313" key="14">
    <source>
        <dbReference type="Proteomes" id="UP001232156"/>
    </source>
</evidence>
<dbReference type="InterPro" id="IPR009008">
    <property type="entry name" value="Val/Leu/Ile-tRNA-synth_edit"/>
</dbReference>
<dbReference type="EMBL" id="JAUZQE010000004">
    <property type="protein sequence ID" value="MDR4124934.1"/>
    <property type="molecule type" value="Genomic_DNA"/>
</dbReference>
<evidence type="ECO:0000256" key="8">
    <source>
        <dbReference type="ARBA" id="ARBA00047552"/>
    </source>
</evidence>
<dbReference type="PANTHER" id="PTHR11946">
    <property type="entry name" value="VALYL-TRNA SYNTHETASES"/>
    <property type="match status" value="1"/>
</dbReference>
<feature type="binding site" evidence="9">
    <location>
        <position position="561"/>
    </location>
    <ligand>
        <name>ATP</name>
        <dbReference type="ChEBI" id="CHEBI:30616"/>
    </ligand>
</feature>
<dbReference type="InterPro" id="IPR014729">
    <property type="entry name" value="Rossmann-like_a/b/a_fold"/>
</dbReference>
<dbReference type="CDD" id="cd07962">
    <property type="entry name" value="Anticodon_Ia_Val"/>
    <property type="match status" value="1"/>
</dbReference>
<evidence type="ECO:0000256" key="4">
    <source>
        <dbReference type="ARBA" id="ARBA00022840"/>
    </source>
</evidence>
<evidence type="ECO:0000259" key="11">
    <source>
        <dbReference type="Pfam" id="PF08264"/>
    </source>
</evidence>
<keyword evidence="7 9" id="KW-0030">Aminoacyl-tRNA synthetase</keyword>
<dbReference type="PANTHER" id="PTHR11946:SF93">
    <property type="entry name" value="VALINE--TRNA LIGASE, CHLOROPLASTIC_MITOCHONDRIAL 2"/>
    <property type="match status" value="1"/>
</dbReference>
<dbReference type="Pfam" id="PF10458">
    <property type="entry name" value="Val_tRNA-synt_C"/>
    <property type="match status" value="1"/>
</dbReference>
<organism evidence="13 14">
    <name type="scientific">Yanghanlia caeni</name>
    <dbReference type="NCBI Taxonomy" id="3064283"/>
    <lineage>
        <taxon>Bacteria</taxon>
        <taxon>Pseudomonadati</taxon>
        <taxon>Pseudomonadota</taxon>
        <taxon>Betaproteobacteria</taxon>
        <taxon>Burkholderiales</taxon>
        <taxon>Alcaligenaceae</taxon>
        <taxon>Yanghanlia</taxon>
    </lineage>
</organism>
<gene>
    <name evidence="9" type="primary">valS</name>
    <name evidence="13" type="ORF">Q8947_02905</name>
</gene>
<feature type="domain" description="Methionyl/Valyl/Leucyl/Isoleucyl-tRNA synthetase anticodon-binding" evidence="11">
    <location>
        <begin position="685"/>
        <end position="838"/>
    </location>
</feature>
<dbReference type="InterPro" id="IPR033705">
    <property type="entry name" value="Anticodon_Ia_Val"/>
</dbReference>
<evidence type="ECO:0000256" key="2">
    <source>
        <dbReference type="ARBA" id="ARBA00022598"/>
    </source>
</evidence>
<proteinExistence type="inferred from homology"/>
<evidence type="ECO:0000313" key="13">
    <source>
        <dbReference type="EMBL" id="MDR4124934.1"/>
    </source>
</evidence>
<dbReference type="EC" id="6.1.1.9" evidence="9"/>
<dbReference type="InterPro" id="IPR009080">
    <property type="entry name" value="tRNAsynth_Ia_anticodon-bd"/>
</dbReference>
<comment type="domain">
    <text evidence="9">ValRS has two distinct active sites: one for aminoacylation and one for editing. The misactivated threonine is translocated from the active site to the editing site.</text>
</comment>
<dbReference type="RefSeq" id="WP_347286407.1">
    <property type="nucleotide sequence ID" value="NZ_JAUZQE010000004.1"/>
</dbReference>
<keyword evidence="14" id="KW-1185">Reference proteome</keyword>
<dbReference type="SUPFAM" id="SSF47323">
    <property type="entry name" value="Anticodon-binding domain of a subclass of class I aminoacyl-tRNA synthetases"/>
    <property type="match status" value="1"/>
</dbReference>
<dbReference type="InterPro" id="IPR002300">
    <property type="entry name" value="aa-tRNA-synth_Ia"/>
</dbReference>
<dbReference type="InterPro" id="IPR010978">
    <property type="entry name" value="tRNA-bd_arm"/>
</dbReference>
<dbReference type="NCBIfam" id="NF004349">
    <property type="entry name" value="PRK05729.1"/>
    <property type="match status" value="1"/>
</dbReference>
<dbReference type="HAMAP" id="MF_02004">
    <property type="entry name" value="Val_tRNA_synth_type1"/>
    <property type="match status" value="1"/>
</dbReference>
<comment type="similarity">
    <text evidence="9">Belongs to the class-I aminoacyl-tRNA synthetase family. ValS type 1 subfamily.</text>
</comment>
<dbReference type="Proteomes" id="UP001232156">
    <property type="component" value="Unassembled WGS sequence"/>
</dbReference>
<dbReference type="PRINTS" id="PR00986">
    <property type="entry name" value="TRNASYNTHVAL"/>
</dbReference>
<keyword evidence="3 9" id="KW-0547">Nucleotide-binding</keyword>
<dbReference type="SUPFAM" id="SSF46589">
    <property type="entry name" value="tRNA-binding arm"/>
    <property type="match status" value="1"/>
</dbReference>
<dbReference type="PROSITE" id="PS00178">
    <property type="entry name" value="AA_TRNA_LIGASE_I"/>
    <property type="match status" value="1"/>
</dbReference>
<name>A0ABU1D3D8_9BURK</name>
<feature type="coiled-coil region" evidence="9">
    <location>
        <begin position="890"/>
        <end position="952"/>
    </location>
</feature>
<evidence type="ECO:0000259" key="10">
    <source>
        <dbReference type="Pfam" id="PF00133"/>
    </source>
</evidence>
<dbReference type="GO" id="GO:0004832">
    <property type="term" value="F:valine-tRNA ligase activity"/>
    <property type="evidence" value="ECO:0007669"/>
    <property type="project" value="UniProtKB-EC"/>
</dbReference>
<dbReference type="InterPro" id="IPR037118">
    <property type="entry name" value="Val-tRNA_synth_C_sf"/>
</dbReference>
<protein>
    <recommendedName>
        <fullName evidence="9">Valine--tRNA ligase</fullName>
        <ecNumber evidence="9">6.1.1.9</ecNumber>
    </recommendedName>
    <alternativeName>
        <fullName evidence="9">Valyl-tRNA synthetase</fullName>
        <shortName evidence="9">ValRS</shortName>
    </alternativeName>
</protein>
<evidence type="ECO:0000256" key="5">
    <source>
        <dbReference type="ARBA" id="ARBA00022917"/>
    </source>
</evidence>
<feature type="short sequence motif" description="'KMSKS' region" evidence="9">
    <location>
        <begin position="558"/>
        <end position="562"/>
    </location>
</feature>
<dbReference type="CDD" id="cd00817">
    <property type="entry name" value="ValRS_core"/>
    <property type="match status" value="1"/>
</dbReference>
<comment type="function">
    <text evidence="9">Catalyzes the attachment of valine to tRNA(Val). As ValRS can inadvertently accommodate and process structurally similar amino acids such as threonine, to avoid such errors, it has a 'posttransfer' editing activity that hydrolyzes mischarged Thr-tRNA(Val) in a tRNA-dependent manner.</text>
</comment>
<dbReference type="Gene3D" id="1.10.287.380">
    <property type="entry name" value="Valyl-tRNA synthetase, C-terminal domain"/>
    <property type="match status" value="1"/>
</dbReference>
<dbReference type="NCBIfam" id="TIGR00422">
    <property type="entry name" value="valS"/>
    <property type="match status" value="1"/>
</dbReference>
<evidence type="ECO:0000256" key="9">
    <source>
        <dbReference type="HAMAP-Rule" id="MF_02004"/>
    </source>
</evidence>
<comment type="subunit">
    <text evidence="9">Monomer.</text>
</comment>
<dbReference type="InterPro" id="IPR001412">
    <property type="entry name" value="aa-tRNA-synth_I_CS"/>
</dbReference>
<keyword evidence="6 9" id="KW-0175">Coiled coil</keyword>
<dbReference type="Gene3D" id="3.90.740.10">
    <property type="entry name" value="Valyl/Leucyl/Isoleucyl-tRNA synthetase, editing domain"/>
    <property type="match status" value="2"/>
</dbReference>